<keyword evidence="10" id="KW-1185">Reference proteome</keyword>
<evidence type="ECO:0000256" key="2">
    <source>
        <dbReference type="ARBA" id="ARBA00022617"/>
    </source>
</evidence>
<reference evidence="9 10" key="1">
    <citation type="submission" date="2024-01" db="EMBL/GenBank/DDBJ databases">
        <title>Genome assemblies of Stephania.</title>
        <authorList>
            <person name="Yang L."/>
        </authorList>
    </citation>
    <scope>NUCLEOTIDE SEQUENCE [LARGE SCALE GENOMIC DNA]</scope>
    <source>
        <strain evidence="9">YNDBR</strain>
        <tissue evidence="9">Leaf</tissue>
    </source>
</reference>
<feature type="compositionally biased region" description="Gly residues" evidence="7">
    <location>
        <begin position="192"/>
        <end position="203"/>
    </location>
</feature>
<proteinExistence type="inferred from homology"/>
<dbReference type="SUPFAM" id="SSF48113">
    <property type="entry name" value="Heme-dependent peroxidases"/>
    <property type="match status" value="1"/>
</dbReference>
<dbReference type="GO" id="GO:0004601">
    <property type="term" value="F:peroxidase activity"/>
    <property type="evidence" value="ECO:0007669"/>
    <property type="project" value="UniProtKB-KW"/>
</dbReference>
<evidence type="ECO:0000256" key="5">
    <source>
        <dbReference type="ARBA" id="ARBA00023004"/>
    </source>
</evidence>
<dbReference type="PROSITE" id="PS00436">
    <property type="entry name" value="PEROXIDASE_2"/>
    <property type="match status" value="1"/>
</dbReference>
<keyword evidence="3" id="KW-0479">Metal-binding</keyword>
<evidence type="ECO:0000313" key="10">
    <source>
        <dbReference type="Proteomes" id="UP001420932"/>
    </source>
</evidence>
<dbReference type="GO" id="GO:0020037">
    <property type="term" value="F:heme binding"/>
    <property type="evidence" value="ECO:0007669"/>
    <property type="project" value="InterPro"/>
</dbReference>
<evidence type="ECO:0000256" key="6">
    <source>
        <dbReference type="RuleBase" id="RU004241"/>
    </source>
</evidence>
<dbReference type="Gene3D" id="1.10.520.10">
    <property type="match status" value="1"/>
</dbReference>
<name>A0AAP0PR24_9MAGN</name>
<evidence type="ECO:0000256" key="4">
    <source>
        <dbReference type="ARBA" id="ARBA00023002"/>
    </source>
</evidence>
<dbReference type="InterPro" id="IPR044831">
    <property type="entry name" value="Ccp1-like"/>
</dbReference>
<keyword evidence="5" id="KW-0408">Iron</keyword>
<dbReference type="AlphaFoldDB" id="A0AAP0PR24"/>
<dbReference type="Pfam" id="PF00141">
    <property type="entry name" value="peroxidase"/>
    <property type="match status" value="1"/>
</dbReference>
<comment type="similarity">
    <text evidence="6">Belongs to the peroxidase family.</text>
</comment>
<gene>
    <name evidence="9" type="ORF">Syun_009848</name>
</gene>
<evidence type="ECO:0000313" key="9">
    <source>
        <dbReference type="EMBL" id="KAK9151539.1"/>
    </source>
</evidence>
<evidence type="ECO:0000256" key="7">
    <source>
        <dbReference type="SAM" id="MobiDB-lite"/>
    </source>
</evidence>
<feature type="domain" description="Plant heme peroxidase family profile" evidence="8">
    <location>
        <begin position="50"/>
        <end position="119"/>
    </location>
</feature>
<dbReference type="InterPro" id="IPR010255">
    <property type="entry name" value="Haem_peroxidase_sf"/>
</dbReference>
<dbReference type="Proteomes" id="UP001420932">
    <property type="component" value="Unassembled WGS sequence"/>
</dbReference>
<dbReference type="InterPro" id="IPR019794">
    <property type="entry name" value="Peroxidases_AS"/>
</dbReference>
<protein>
    <recommendedName>
        <fullName evidence="8">Plant heme peroxidase family profile domain-containing protein</fullName>
    </recommendedName>
</protein>
<dbReference type="PANTHER" id="PTHR31356:SF59">
    <property type="entry name" value="L-ASCORBATE PEROXIDASE 1, CYTOSOLIC"/>
    <property type="match status" value="1"/>
</dbReference>
<evidence type="ECO:0000259" key="8">
    <source>
        <dbReference type="Pfam" id="PF00141"/>
    </source>
</evidence>
<dbReference type="GO" id="GO:0009507">
    <property type="term" value="C:chloroplast"/>
    <property type="evidence" value="ECO:0007669"/>
    <property type="project" value="TreeGrafter"/>
</dbReference>
<keyword evidence="1" id="KW-0575">Peroxidase</keyword>
<dbReference type="EMBL" id="JBBNAF010000004">
    <property type="protein sequence ID" value="KAK9151539.1"/>
    <property type="molecule type" value="Genomic_DNA"/>
</dbReference>
<evidence type="ECO:0000256" key="1">
    <source>
        <dbReference type="ARBA" id="ARBA00022559"/>
    </source>
</evidence>
<accession>A0AAP0PR24</accession>
<dbReference type="InterPro" id="IPR002207">
    <property type="entry name" value="Peroxidase_I"/>
</dbReference>
<sequence length="276" mass="30888">MHKGVFSLLHYYAVAISGPPFTPLHRVVPNPDYLKNTFKGTTRKAVEKARRKIRALISVKQCAPMMLRLAWHSAGTFDVKTKNGGPFGTMRHALEQAHGANKGLEITARLLEPIKEQFPIHRLFGYREGLDAFIQKFKYAFIPMLLVERQALNEAIEGEKNFDITGLVHPRLSKDISSRQASTNRNTEVEGPGTGPSKHGGGSVSFVTTNERLGWCEIERQTEEVNGKVIRAQHRSNAAGYASLSILVERGKMMAQTTSYRKEKQHVAQIQGVCRH</sequence>
<dbReference type="GO" id="GO:0042744">
    <property type="term" value="P:hydrogen peroxide catabolic process"/>
    <property type="evidence" value="ECO:0007669"/>
    <property type="project" value="TreeGrafter"/>
</dbReference>
<comment type="caution">
    <text evidence="9">The sequence shown here is derived from an EMBL/GenBank/DDBJ whole genome shotgun (WGS) entry which is preliminary data.</text>
</comment>
<dbReference type="GO" id="GO:0034599">
    <property type="term" value="P:cellular response to oxidative stress"/>
    <property type="evidence" value="ECO:0007669"/>
    <property type="project" value="InterPro"/>
</dbReference>
<dbReference type="PRINTS" id="PR00459">
    <property type="entry name" value="ASPEROXIDASE"/>
</dbReference>
<dbReference type="GO" id="GO:0046872">
    <property type="term" value="F:metal ion binding"/>
    <property type="evidence" value="ECO:0007669"/>
    <property type="project" value="UniProtKB-KW"/>
</dbReference>
<keyword evidence="4" id="KW-0560">Oxidoreductase</keyword>
<dbReference type="InterPro" id="IPR002016">
    <property type="entry name" value="Haem_peroxidase"/>
</dbReference>
<dbReference type="GO" id="GO:0000302">
    <property type="term" value="P:response to reactive oxygen species"/>
    <property type="evidence" value="ECO:0007669"/>
    <property type="project" value="TreeGrafter"/>
</dbReference>
<dbReference type="PANTHER" id="PTHR31356">
    <property type="entry name" value="THYLAKOID LUMENAL 29 KDA PROTEIN, CHLOROPLASTIC-RELATED"/>
    <property type="match status" value="1"/>
</dbReference>
<evidence type="ECO:0000256" key="3">
    <source>
        <dbReference type="ARBA" id="ARBA00022723"/>
    </source>
</evidence>
<organism evidence="9 10">
    <name type="scientific">Stephania yunnanensis</name>
    <dbReference type="NCBI Taxonomy" id="152371"/>
    <lineage>
        <taxon>Eukaryota</taxon>
        <taxon>Viridiplantae</taxon>
        <taxon>Streptophyta</taxon>
        <taxon>Embryophyta</taxon>
        <taxon>Tracheophyta</taxon>
        <taxon>Spermatophyta</taxon>
        <taxon>Magnoliopsida</taxon>
        <taxon>Ranunculales</taxon>
        <taxon>Menispermaceae</taxon>
        <taxon>Menispermoideae</taxon>
        <taxon>Cissampelideae</taxon>
        <taxon>Stephania</taxon>
    </lineage>
</organism>
<feature type="region of interest" description="Disordered" evidence="7">
    <location>
        <begin position="173"/>
        <end position="203"/>
    </location>
</feature>
<keyword evidence="2" id="KW-0349">Heme</keyword>